<proteinExistence type="predicted"/>
<comment type="caution">
    <text evidence="1">The sequence shown here is derived from an EMBL/GenBank/DDBJ whole genome shotgun (WGS) entry which is preliminary data.</text>
</comment>
<sequence length="80" mass="9558">MLIFQDLIGNGSVLMQGLTQFIVFLEALPYPWIRRFLGMKIYVFLQNAPSSFNPRYFFLLLLDSSQLEWNFFKEKRLSRC</sequence>
<evidence type="ECO:0000313" key="1">
    <source>
        <dbReference type="EMBL" id="RDB31644.1"/>
    </source>
</evidence>
<dbReference type="EMBL" id="QQBG01000010">
    <property type="protein sequence ID" value="RDB31644.1"/>
    <property type="molecule type" value="Genomic_DNA"/>
</dbReference>
<name>A0A369KIQ2_9BACT</name>
<protein>
    <submittedName>
        <fullName evidence="1">Uncharacterized protein</fullName>
    </submittedName>
</protein>
<dbReference type="Proteomes" id="UP000253816">
    <property type="component" value="Unassembled WGS sequence"/>
</dbReference>
<gene>
    <name evidence="1" type="ORF">HAT2_00255</name>
</gene>
<keyword evidence="2" id="KW-1185">Reference proteome</keyword>
<reference evidence="1 2" key="1">
    <citation type="submission" date="2018-07" db="EMBL/GenBank/DDBJ databases">
        <title>Comparative genomics of the Candidatus Parilichlamydiaceae reveals evidence of convergent evolution and genome reduction in the phylum Chlamydiae.</title>
        <authorList>
            <person name="Taylor-Brown A."/>
            <person name="Polkinghorne A."/>
        </authorList>
    </citation>
    <scope>NUCLEOTIDE SEQUENCE [LARGE SCALE GENOMIC DNA]</scope>
    <source>
        <strain evidence="1 2">Hat2</strain>
    </source>
</reference>
<accession>A0A369KIQ2</accession>
<evidence type="ECO:0000313" key="2">
    <source>
        <dbReference type="Proteomes" id="UP000253816"/>
    </source>
</evidence>
<organism evidence="1 2">
    <name type="scientific">Candidatus Similichlamydia laticola</name>
    <dbReference type="NCBI Taxonomy" id="2170265"/>
    <lineage>
        <taxon>Bacteria</taxon>
        <taxon>Pseudomonadati</taxon>
        <taxon>Chlamydiota</taxon>
        <taxon>Chlamydiia</taxon>
        <taxon>Parachlamydiales</taxon>
        <taxon>Candidatus Parilichlamydiaceae</taxon>
        <taxon>Candidatus Similichlamydia</taxon>
    </lineage>
</organism>
<dbReference type="AlphaFoldDB" id="A0A369KIQ2"/>